<comment type="similarity">
    <text evidence="1">Belongs to the Gfa family.</text>
</comment>
<proteinExistence type="inferred from homology"/>
<dbReference type="RefSeq" id="WP_310092325.1">
    <property type="nucleotide sequence ID" value="NZ_JAVDTT010000002.1"/>
</dbReference>
<dbReference type="InterPro" id="IPR011057">
    <property type="entry name" value="Mss4-like_sf"/>
</dbReference>
<dbReference type="EMBL" id="JAVDTT010000002">
    <property type="protein sequence ID" value="MDR6841496.1"/>
    <property type="molecule type" value="Genomic_DNA"/>
</dbReference>
<evidence type="ECO:0000259" key="5">
    <source>
        <dbReference type="PROSITE" id="PS51891"/>
    </source>
</evidence>
<dbReference type="InterPro" id="IPR006913">
    <property type="entry name" value="CENP-V/GFA"/>
</dbReference>
<evidence type="ECO:0000256" key="4">
    <source>
        <dbReference type="ARBA" id="ARBA00023239"/>
    </source>
</evidence>
<evidence type="ECO:0000256" key="1">
    <source>
        <dbReference type="ARBA" id="ARBA00005495"/>
    </source>
</evidence>
<dbReference type="SUPFAM" id="SSF51316">
    <property type="entry name" value="Mss4-like"/>
    <property type="match status" value="1"/>
</dbReference>
<dbReference type="PROSITE" id="PS51891">
    <property type="entry name" value="CENP_V_GFA"/>
    <property type="match status" value="1"/>
</dbReference>
<gene>
    <name evidence="6" type="ORF">J2W94_001781</name>
</gene>
<evidence type="ECO:0000313" key="7">
    <source>
        <dbReference type="Proteomes" id="UP001254759"/>
    </source>
</evidence>
<evidence type="ECO:0000313" key="6">
    <source>
        <dbReference type="EMBL" id="MDR6841496.1"/>
    </source>
</evidence>
<keyword evidence="7" id="KW-1185">Reference proteome</keyword>
<accession>A0ABU1RRT7</accession>
<dbReference type="Pfam" id="PF04828">
    <property type="entry name" value="GFA"/>
    <property type="match status" value="1"/>
</dbReference>
<dbReference type="Proteomes" id="UP001254759">
    <property type="component" value="Unassembled WGS sequence"/>
</dbReference>
<dbReference type="PANTHER" id="PTHR33337:SF40">
    <property type="entry name" value="CENP-V_GFA DOMAIN-CONTAINING PROTEIN-RELATED"/>
    <property type="match status" value="1"/>
</dbReference>
<dbReference type="Gene3D" id="3.90.1590.10">
    <property type="entry name" value="glutathione-dependent formaldehyde- activating enzyme (gfa)"/>
    <property type="match status" value="1"/>
</dbReference>
<protein>
    <recommendedName>
        <fullName evidence="5">CENP-V/GFA domain-containing protein</fullName>
    </recommendedName>
</protein>
<evidence type="ECO:0000256" key="2">
    <source>
        <dbReference type="ARBA" id="ARBA00022723"/>
    </source>
</evidence>
<comment type="caution">
    <text evidence="6">The sequence shown here is derived from an EMBL/GenBank/DDBJ whole genome shotgun (WGS) entry which is preliminary data.</text>
</comment>
<keyword evidence="3" id="KW-0862">Zinc</keyword>
<sequence length="123" mass="13464">MKQTPLSGRCACGQVVFQAMTETACAVCYCETCRRASGSWGMAWVDAIRSSLSIHGPVSRWRSSSHAYRHFCGVCGTQLLLLEDEGEDVVEIAVGSLDQQHLISVDHESYLASRPEWAAALKT</sequence>
<name>A0ABU1RRT7_9GAMM</name>
<keyword evidence="2" id="KW-0479">Metal-binding</keyword>
<keyword evidence="4" id="KW-0456">Lyase</keyword>
<reference evidence="6 7" key="1">
    <citation type="submission" date="2023-07" db="EMBL/GenBank/DDBJ databases">
        <title>Sorghum-associated microbial communities from plants grown in Nebraska, USA.</title>
        <authorList>
            <person name="Schachtman D."/>
        </authorList>
    </citation>
    <scope>NUCLEOTIDE SEQUENCE [LARGE SCALE GENOMIC DNA]</scope>
    <source>
        <strain evidence="6 7">BE107</strain>
    </source>
</reference>
<evidence type="ECO:0000256" key="3">
    <source>
        <dbReference type="ARBA" id="ARBA00022833"/>
    </source>
</evidence>
<dbReference type="PANTHER" id="PTHR33337">
    <property type="entry name" value="GFA DOMAIN-CONTAINING PROTEIN"/>
    <property type="match status" value="1"/>
</dbReference>
<organism evidence="6 7">
    <name type="scientific">Pseudoxanthomonas sacheonensis</name>
    <dbReference type="NCBI Taxonomy" id="443615"/>
    <lineage>
        <taxon>Bacteria</taxon>
        <taxon>Pseudomonadati</taxon>
        <taxon>Pseudomonadota</taxon>
        <taxon>Gammaproteobacteria</taxon>
        <taxon>Lysobacterales</taxon>
        <taxon>Lysobacteraceae</taxon>
        <taxon>Pseudoxanthomonas</taxon>
    </lineage>
</organism>
<feature type="domain" description="CENP-V/GFA" evidence="5">
    <location>
        <begin position="6"/>
        <end position="111"/>
    </location>
</feature>